<dbReference type="Proteomes" id="UP001185012">
    <property type="component" value="Unassembled WGS sequence"/>
</dbReference>
<protein>
    <submittedName>
        <fullName evidence="3">Carboxylesterase</fullName>
        <ecNumber evidence="3">3.1.1.1</ecNumber>
    </submittedName>
</protein>
<organism evidence="3 4">
    <name type="scientific">Desmospora profundinema</name>
    <dbReference type="NCBI Taxonomy" id="1571184"/>
    <lineage>
        <taxon>Bacteria</taxon>
        <taxon>Bacillati</taxon>
        <taxon>Bacillota</taxon>
        <taxon>Bacilli</taxon>
        <taxon>Bacillales</taxon>
        <taxon>Thermoactinomycetaceae</taxon>
        <taxon>Desmospora</taxon>
    </lineage>
</organism>
<evidence type="ECO:0000259" key="2">
    <source>
        <dbReference type="Pfam" id="PF12697"/>
    </source>
</evidence>
<evidence type="ECO:0000313" key="3">
    <source>
        <dbReference type="EMBL" id="MDR6225662.1"/>
    </source>
</evidence>
<dbReference type="InterPro" id="IPR029058">
    <property type="entry name" value="AB_hydrolase_fold"/>
</dbReference>
<name>A0ABU1ILL0_9BACL</name>
<dbReference type="InterPro" id="IPR000073">
    <property type="entry name" value="AB_hydrolase_1"/>
</dbReference>
<dbReference type="Gene3D" id="3.40.50.1820">
    <property type="entry name" value="alpha/beta hydrolase"/>
    <property type="match status" value="1"/>
</dbReference>
<keyword evidence="1 3" id="KW-0378">Hydrolase</keyword>
<gene>
    <name evidence="3" type="ORF">JOE21_001660</name>
</gene>
<dbReference type="RefSeq" id="WP_309864636.1">
    <property type="nucleotide sequence ID" value="NZ_JAVDQG010000003.1"/>
</dbReference>
<dbReference type="InterPro" id="IPR050266">
    <property type="entry name" value="AB_hydrolase_sf"/>
</dbReference>
<dbReference type="GO" id="GO:0106435">
    <property type="term" value="F:carboxylesterase activity"/>
    <property type="evidence" value="ECO:0007669"/>
    <property type="project" value="UniProtKB-EC"/>
</dbReference>
<dbReference type="SUPFAM" id="SSF53474">
    <property type="entry name" value="alpha/beta-Hydrolases"/>
    <property type="match status" value="1"/>
</dbReference>
<proteinExistence type="predicted"/>
<dbReference type="EMBL" id="JAVDQG010000003">
    <property type="protein sequence ID" value="MDR6225662.1"/>
    <property type="molecule type" value="Genomic_DNA"/>
</dbReference>
<evidence type="ECO:0000256" key="1">
    <source>
        <dbReference type="ARBA" id="ARBA00022801"/>
    </source>
</evidence>
<reference evidence="3 4" key="1">
    <citation type="submission" date="2023-07" db="EMBL/GenBank/DDBJ databases">
        <title>Genomic Encyclopedia of Type Strains, Phase IV (KMG-IV): sequencing the most valuable type-strain genomes for metagenomic binning, comparative biology and taxonomic classification.</title>
        <authorList>
            <person name="Goeker M."/>
        </authorList>
    </citation>
    <scope>NUCLEOTIDE SEQUENCE [LARGE SCALE GENOMIC DNA]</scope>
    <source>
        <strain evidence="3 4">DSM 45903</strain>
    </source>
</reference>
<dbReference type="EC" id="3.1.1.1" evidence="3"/>
<dbReference type="PIRSF" id="PIRSF017388">
    <property type="entry name" value="Esterase_lipase"/>
    <property type="match status" value="1"/>
</dbReference>
<dbReference type="InterPro" id="IPR012354">
    <property type="entry name" value="Esterase_lipase"/>
</dbReference>
<sequence length="237" mass="27111">MEGYLLLHGFTGSAEDFGELPRRMKEKGGWVRCPVLAGHQGGRSQMRQTTWEDWVDTAERNLSELNRISSQVTVIGFSMGALIAVLLSDQNHSVKRLVLMAPPVFPNALEWFCGVANGIKNRANGTHRPYLRSYIRRYSRASVRSVHEMHRLLRATKPVYGRLSKPTLIIQGARDDIAHPKGAKEIYDRLTVQEKKMVILPQSRHLICVGPERDRVYQEVFSFLSLPDYEEKEADWH</sequence>
<keyword evidence="4" id="KW-1185">Reference proteome</keyword>
<accession>A0ABU1ILL0</accession>
<feature type="domain" description="AB hydrolase-1" evidence="2">
    <location>
        <begin position="5"/>
        <end position="209"/>
    </location>
</feature>
<comment type="caution">
    <text evidence="3">The sequence shown here is derived from an EMBL/GenBank/DDBJ whole genome shotgun (WGS) entry which is preliminary data.</text>
</comment>
<dbReference type="Pfam" id="PF12697">
    <property type="entry name" value="Abhydrolase_6"/>
    <property type="match status" value="1"/>
</dbReference>
<dbReference type="PANTHER" id="PTHR43798:SF31">
    <property type="entry name" value="AB HYDROLASE SUPERFAMILY PROTEIN YCLE"/>
    <property type="match status" value="1"/>
</dbReference>
<dbReference type="PANTHER" id="PTHR43798">
    <property type="entry name" value="MONOACYLGLYCEROL LIPASE"/>
    <property type="match status" value="1"/>
</dbReference>
<evidence type="ECO:0000313" key="4">
    <source>
        <dbReference type="Proteomes" id="UP001185012"/>
    </source>
</evidence>